<dbReference type="Proteomes" id="UP001596398">
    <property type="component" value="Unassembled WGS sequence"/>
</dbReference>
<evidence type="ECO:0000313" key="9">
    <source>
        <dbReference type="Proteomes" id="UP001596398"/>
    </source>
</evidence>
<dbReference type="PANTHER" id="PTHR48069">
    <property type="entry name" value="DIHYDROFOLATE REDUCTASE"/>
    <property type="match status" value="1"/>
</dbReference>
<feature type="domain" description="DHFR" evidence="7">
    <location>
        <begin position="6"/>
        <end position="161"/>
    </location>
</feature>
<dbReference type="Gene3D" id="3.40.430.10">
    <property type="entry name" value="Dihydrofolate Reductase, subunit A"/>
    <property type="match status" value="1"/>
</dbReference>
<dbReference type="EC" id="1.5.1.3" evidence="2"/>
<keyword evidence="3" id="KW-0554">One-carbon metabolism</keyword>
<evidence type="ECO:0000256" key="5">
    <source>
        <dbReference type="ARBA" id="ARBA00023002"/>
    </source>
</evidence>
<dbReference type="SUPFAM" id="SSF53597">
    <property type="entry name" value="Dihydrofolate reductase-like"/>
    <property type="match status" value="1"/>
</dbReference>
<evidence type="ECO:0000256" key="2">
    <source>
        <dbReference type="ARBA" id="ARBA00012856"/>
    </source>
</evidence>
<dbReference type="InterPro" id="IPR024072">
    <property type="entry name" value="DHFR-like_dom_sf"/>
</dbReference>
<proteinExistence type="inferred from homology"/>
<evidence type="ECO:0000256" key="4">
    <source>
        <dbReference type="ARBA" id="ARBA00022857"/>
    </source>
</evidence>
<dbReference type="GO" id="GO:0004146">
    <property type="term" value="F:dihydrofolate reductase activity"/>
    <property type="evidence" value="ECO:0007669"/>
    <property type="project" value="UniProtKB-EC"/>
</dbReference>
<comment type="pathway">
    <text evidence="1">Cofactor biosynthesis; tetrahydrofolate biosynthesis; 5,6,7,8-tetrahydrofolate from 7,8-dihydrofolate: step 1/1.</text>
</comment>
<evidence type="ECO:0000256" key="6">
    <source>
        <dbReference type="RuleBase" id="RU004474"/>
    </source>
</evidence>
<name>A0ABD5ZS32_9EURY</name>
<dbReference type="PROSITE" id="PS51330">
    <property type="entry name" value="DHFR_2"/>
    <property type="match status" value="1"/>
</dbReference>
<evidence type="ECO:0000259" key="7">
    <source>
        <dbReference type="PROSITE" id="PS51330"/>
    </source>
</evidence>
<gene>
    <name evidence="8" type="ORF">ACFQJ4_12540</name>
</gene>
<dbReference type="InterPro" id="IPR017925">
    <property type="entry name" value="DHFR_CS"/>
</dbReference>
<reference evidence="8 9" key="1">
    <citation type="journal article" date="2019" name="Int. J. Syst. Evol. Microbiol.">
        <title>The Global Catalogue of Microorganisms (GCM) 10K type strain sequencing project: providing services to taxonomists for standard genome sequencing and annotation.</title>
        <authorList>
            <consortium name="The Broad Institute Genomics Platform"/>
            <consortium name="The Broad Institute Genome Sequencing Center for Infectious Disease"/>
            <person name="Wu L."/>
            <person name="Ma J."/>
        </authorList>
    </citation>
    <scope>NUCLEOTIDE SEQUENCE [LARGE SCALE GENOMIC DNA]</scope>
    <source>
        <strain evidence="8 9">DT85</strain>
    </source>
</reference>
<evidence type="ECO:0000313" key="8">
    <source>
        <dbReference type="EMBL" id="MFC7236145.1"/>
    </source>
</evidence>
<dbReference type="InterPro" id="IPR012259">
    <property type="entry name" value="DHFR"/>
</dbReference>
<dbReference type="CDD" id="cd00209">
    <property type="entry name" value="DHFR"/>
    <property type="match status" value="1"/>
</dbReference>
<evidence type="ECO:0000256" key="3">
    <source>
        <dbReference type="ARBA" id="ARBA00022563"/>
    </source>
</evidence>
<dbReference type="RefSeq" id="WP_276234296.1">
    <property type="nucleotide sequence ID" value="NZ_CP119802.1"/>
</dbReference>
<dbReference type="GeneID" id="79267853"/>
<comment type="similarity">
    <text evidence="6">Belongs to the dihydrofolate reductase family.</text>
</comment>
<dbReference type="EMBL" id="JBHTAP010000001">
    <property type="protein sequence ID" value="MFC7236145.1"/>
    <property type="molecule type" value="Genomic_DNA"/>
</dbReference>
<accession>A0ABD5ZS32</accession>
<sequence length="161" mass="17723">MSREPEVVLVAAVAANGVIGRDGTMPWHYPEDLKHFKQLTTGHPVVMGRRTYESIVARIDGPLPDRTNVVLSRSALDLPEGAVHAGGTDEALALAAERDDVVYVVGGETVYEAFMSRADRLVLTELDDAYEGDTYFPELGPEWTETAREAREGLAFVTYER</sequence>
<organism evidence="8 9">
    <name type="scientific">Halosegnis marinus</name>
    <dbReference type="NCBI Taxonomy" id="3034023"/>
    <lineage>
        <taxon>Archaea</taxon>
        <taxon>Methanobacteriati</taxon>
        <taxon>Methanobacteriota</taxon>
        <taxon>Stenosarchaea group</taxon>
        <taxon>Halobacteria</taxon>
        <taxon>Halobacteriales</taxon>
        <taxon>Natronomonadaceae</taxon>
        <taxon>Halosegnis</taxon>
    </lineage>
</organism>
<dbReference type="GO" id="GO:0006730">
    <property type="term" value="P:one-carbon metabolic process"/>
    <property type="evidence" value="ECO:0007669"/>
    <property type="project" value="UniProtKB-KW"/>
</dbReference>
<keyword evidence="4" id="KW-0521">NADP</keyword>
<dbReference type="PANTHER" id="PTHR48069:SF3">
    <property type="entry name" value="DIHYDROFOLATE REDUCTASE"/>
    <property type="match status" value="1"/>
</dbReference>
<keyword evidence="5 8" id="KW-0560">Oxidoreductase</keyword>
<dbReference type="Pfam" id="PF00186">
    <property type="entry name" value="DHFR_1"/>
    <property type="match status" value="1"/>
</dbReference>
<dbReference type="InterPro" id="IPR001796">
    <property type="entry name" value="DHFR_dom"/>
</dbReference>
<comment type="caution">
    <text evidence="8">The sequence shown here is derived from an EMBL/GenBank/DDBJ whole genome shotgun (WGS) entry which is preliminary data.</text>
</comment>
<dbReference type="PIRSF" id="PIRSF000194">
    <property type="entry name" value="DHFR"/>
    <property type="match status" value="1"/>
</dbReference>
<evidence type="ECO:0000256" key="1">
    <source>
        <dbReference type="ARBA" id="ARBA00004903"/>
    </source>
</evidence>
<dbReference type="PRINTS" id="PR00070">
    <property type="entry name" value="DHFR"/>
</dbReference>
<protein>
    <recommendedName>
        <fullName evidence="2">dihydrofolate reductase</fullName>
        <ecNumber evidence="2">1.5.1.3</ecNumber>
    </recommendedName>
</protein>
<dbReference type="PROSITE" id="PS00075">
    <property type="entry name" value="DHFR_1"/>
    <property type="match status" value="1"/>
</dbReference>
<keyword evidence="9" id="KW-1185">Reference proteome</keyword>
<dbReference type="AlphaFoldDB" id="A0ABD5ZS32"/>